<accession>A0A1L6RCM8</accession>
<dbReference type="OrthoDB" id="9775197at2"/>
<dbReference type="CDD" id="cd00996">
    <property type="entry name" value="PBP2_AatB_like"/>
    <property type="match status" value="1"/>
</dbReference>
<evidence type="ECO:0000259" key="3">
    <source>
        <dbReference type="SMART" id="SM00062"/>
    </source>
</evidence>
<gene>
    <name evidence="4" type="ORF">FOL01_1427</name>
</gene>
<dbReference type="PANTHER" id="PTHR35936">
    <property type="entry name" value="MEMBRANE-BOUND LYTIC MUREIN TRANSGLYCOSYLASE F"/>
    <property type="match status" value="1"/>
</dbReference>
<dbReference type="Proteomes" id="UP000185473">
    <property type="component" value="Chromosome"/>
</dbReference>
<sequence>MIKSKINWRRQIIGNGIVIIVLALIGGFFWYRTVHSQDTWRQVTADKTVVVGVDDTFVPMGFRNAQGDLVGYDVELARATLKKMGLKADFQTIDWSMKETELKTGHIDMIWNGYTKNADRKKKVAFSDSYHHDHQVIVTMKNQQINKLNDLKGKRLGAQTGSSGLLTYNEQGNSLRKTVGSDAQQYDTFDKALNDLQVGRLNAVLIDADYAGYYIAHEKDPEAFKTIQTNFGTDAYGVGMRKGDVTLRNKVNDALAEAKKDGTIDKISQKYFGTDNK</sequence>
<keyword evidence="5" id="KW-1185">Reference proteome</keyword>
<dbReference type="InterPro" id="IPR001638">
    <property type="entry name" value="Solute-binding_3/MltF_N"/>
</dbReference>
<evidence type="ECO:0000313" key="5">
    <source>
        <dbReference type="Proteomes" id="UP000185473"/>
    </source>
</evidence>
<feature type="transmembrane region" description="Helical" evidence="2">
    <location>
        <begin position="12"/>
        <end position="31"/>
    </location>
</feature>
<dbReference type="AlphaFoldDB" id="A0A1L6RCM8"/>
<proteinExistence type="predicted"/>
<dbReference type="RefSeq" id="WP_075270037.1">
    <property type="nucleotide sequence ID" value="NZ_CP014332.1"/>
</dbReference>
<keyword evidence="1" id="KW-0732">Signal</keyword>
<evidence type="ECO:0000256" key="1">
    <source>
        <dbReference type="ARBA" id="ARBA00022729"/>
    </source>
</evidence>
<keyword evidence="2" id="KW-1133">Transmembrane helix</keyword>
<feature type="domain" description="Solute-binding protein family 3/N-terminal" evidence="3">
    <location>
        <begin position="48"/>
        <end position="275"/>
    </location>
</feature>
<reference evidence="4 5" key="1">
    <citation type="submission" date="2016-02" db="EMBL/GenBank/DDBJ databases">
        <title>Complete Genome Sequence of Weissella jogaejeotgali FOL01.</title>
        <authorList>
            <person name="Lee J.-H."/>
            <person name="Ku H.-J."/>
        </authorList>
    </citation>
    <scope>NUCLEOTIDE SEQUENCE [LARGE SCALE GENOMIC DNA]</scope>
    <source>
        <strain evidence="4 5">FOL01</strain>
    </source>
</reference>
<dbReference type="SUPFAM" id="SSF53850">
    <property type="entry name" value="Periplasmic binding protein-like II"/>
    <property type="match status" value="1"/>
</dbReference>
<dbReference type="STRING" id="1631871.FOL01_1427"/>
<evidence type="ECO:0000313" key="4">
    <source>
        <dbReference type="EMBL" id="APS42286.1"/>
    </source>
</evidence>
<dbReference type="SMART" id="SM00062">
    <property type="entry name" value="PBPb"/>
    <property type="match status" value="1"/>
</dbReference>
<dbReference type="KEGG" id="wjo:FOL01_1427"/>
<protein>
    <submittedName>
        <fullName evidence="4">Amino acid ABC transporter, amino acid-binding protein</fullName>
    </submittedName>
</protein>
<dbReference type="Gene3D" id="3.40.190.10">
    <property type="entry name" value="Periplasmic binding protein-like II"/>
    <property type="match status" value="2"/>
</dbReference>
<name>A0A1L6RCM8_9LACO</name>
<organism evidence="4 5">
    <name type="scientific">Weissella jogaejeotgali</name>
    <dbReference type="NCBI Taxonomy" id="1631871"/>
    <lineage>
        <taxon>Bacteria</taxon>
        <taxon>Bacillati</taxon>
        <taxon>Bacillota</taxon>
        <taxon>Bacilli</taxon>
        <taxon>Lactobacillales</taxon>
        <taxon>Lactobacillaceae</taxon>
        <taxon>Weissella</taxon>
    </lineage>
</organism>
<keyword evidence="2" id="KW-0812">Transmembrane</keyword>
<dbReference type="PANTHER" id="PTHR35936:SF34">
    <property type="entry name" value="ABC TRANSPORTER EXTRACELLULAR-BINDING PROTEIN YCKB-RELATED"/>
    <property type="match status" value="1"/>
</dbReference>
<dbReference type="Pfam" id="PF00497">
    <property type="entry name" value="SBP_bac_3"/>
    <property type="match status" value="1"/>
</dbReference>
<evidence type="ECO:0000256" key="2">
    <source>
        <dbReference type="SAM" id="Phobius"/>
    </source>
</evidence>
<dbReference type="EMBL" id="CP014332">
    <property type="protein sequence ID" value="APS42286.1"/>
    <property type="molecule type" value="Genomic_DNA"/>
</dbReference>
<keyword evidence="2" id="KW-0472">Membrane</keyword>